<protein>
    <submittedName>
        <fullName evidence="6">Sigma-70 family RNA polymerase sigma factor</fullName>
    </submittedName>
</protein>
<name>A0A944QSW5_9GAMM</name>
<dbReference type="GO" id="GO:0016987">
    <property type="term" value="F:sigma factor activity"/>
    <property type="evidence" value="ECO:0007669"/>
    <property type="project" value="UniProtKB-KW"/>
</dbReference>
<dbReference type="NCBIfam" id="TIGR02999">
    <property type="entry name" value="Sig-70_X6"/>
    <property type="match status" value="1"/>
</dbReference>
<evidence type="ECO:0000256" key="2">
    <source>
        <dbReference type="ARBA" id="ARBA00023015"/>
    </source>
</evidence>
<evidence type="ECO:0000256" key="1">
    <source>
        <dbReference type="ARBA" id="ARBA00010641"/>
    </source>
</evidence>
<comment type="similarity">
    <text evidence="1">Belongs to the sigma-70 factor family. ECF subfamily.</text>
</comment>
<dbReference type="SUPFAM" id="SSF88946">
    <property type="entry name" value="Sigma2 domain of RNA polymerase sigma factors"/>
    <property type="match status" value="1"/>
</dbReference>
<keyword evidence="3" id="KW-0731">Sigma factor</keyword>
<dbReference type="PANTHER" id="PTHR43133">
    <property type="entry name" value="RNA POLYMERASE ECF-TYPE SIGMA FACTO"/>
    <property type="match status" value="1"/>
</dbReference>
<dbReference type="GO" id="GO:0006352">
    <property type="term" value="P:DNA-templated transcription initiation"/>
    <property type="evidence" value="ECO:0007669"/>
    <property type="project" value="InterPro"/>
</dbReference>
<dbReference type="PANTHER" id="PTHR43133:SF39">
    <property type="entry name" value="SIMILAR TO RNA POLYMERASE SIGMA-E FACTOR"/>
    <property type="match status" value="1"/>
</dbReference>
<dbReference type="InterPro" id="IPR011517">
    <property type="entry name" value="RNA_pol_sigma70_ECF-like"/>
</dbReference>
<keyword evidence="2" id="KW-0805">Transcription regulation</keyword>
<dbReference type="InterPro" id="IPR039425">
    <property type="entry name" value="RNA_pol_sigma-70-like"/>
</dbReference>
<evidence type="ECO:0000256" key="3">
    <source>
        <dbReference type="ARBA" id="ARBA00023082"/>
    </source>
</evidence>
<dbReference type="Pfam" id="PF07638">
    <property type="entry name" value="Sigma70_ECF"/>
    <property type="match status" value="1"/>
</dbReference>
<evidence type="ECO:0000259" key="5">
    <source>
        <dbReference type="Pfam" id="PF07638"/>
    </source>
</evidence>
<dbReference type="InterPro" id="IPR013325">
    <property type="entry name" value="RNA_pol_sigma_r2"/>
</dbReference>
<dbReference type="AlphaFoldDB" id="A0A944QSW5"/>
<dbReference type="NCBIfam" id="TIGR02937">
    <property type="entry name" value="sigma70-ECF"/>
    <property type="match status" value="1"/>
</dbReference>
<dbReference type="InterPro" id="IPR036388">
    <property type="entry name" value="WH-like_DNA-bd_sf"/>
</dbReference>
<evidence type="ECO:0000313" key="7">
    <source>
        <dbReference type="Proteomes" id="UP000770889"/>
    </source>
</evidence>
<dbReference type="InterPro" id="IPR013324">
    <property type="entry name" value="RNA_pol_sigma_r3/r4-like"/>
</dbReference>
<proteinExistence type="inferred from homology"/>
<feature type="domain" description="RNA polymerase sigma-70 ECF-like HTH" evidence="5">
    <location>
        <begin position="6"/>
        <end position="184"/>
    </location>
</feature>
<accession>A0A944QSW5</accession>
<dbReference type="InterPro" id="IPR014284">
    <property type="entry name" value="RNA_pol_sigma-70_dom"/>
</dbReference>
<organism evidence="6 7">
    <name type="scientific">Candidatus Thiodiazotropha taylori</name>
    <dbReference type="NCBI Taxonomy" id="2792791"/>
    <lineage>
        <taxon>Bacteria</taxon>
        <taxon>Pseudomonadati</taxon>
        <taxon>Pseudomonadota</taxon>
        <taxon>Gammaproteobacteria</taxon>
        <taxon>Chromatiales</taxon>
        <taxon>Sedimenticolaceae</taxon>
        <taxon>Candidatus Thiodiazotropha</taxon>
    </lineage>
</organism>
<sequence length="186" mass="20703">MSENENEVTQLLAAAREGDQGAHDRLLSQVYDELRRLAASHMRRERDDHTLQATALVNEAYLRLAGAEAKARDRVHFFALAAQTMRRILVDHARAKKRGKRGGGLHQTTLDGSVYVGDDNQNAVIELDDALQRLAEFDERGARAVELMFFGGLTYHEAGEVLGISKTTLFEELKLAKAWLAKEMGG</sequence>
<keyword evidence="4" id="KW-0804">Transcription</keyword>
<evidence type="ECO:0000313" key="6">
    <source>
        <dbReference type="EMBL" id="MBT2988457.1"/>
    </source>
</evidence>
<comment type="caution">
    <text evidence="6">The sequence shown here is derived from an EMBL/GenBank/DDBJ whole genome shotgun (WGS) entry which is preliminary data.</text>
</comment>
<gene>
    <name evidence="6" type="ORF">KME65_05790</name>
</gene>
<evidence type="ECO:0000256" key="4">
    <source>
        <dbReference type="ARBA" id="ARBA00023163"/>
    </source>
</evidence>
<dbReference type="Gene3D" id="1.10.1740.10">
    <property type="match status" value="1"/>
</dbReference>
<dbReference type="SUPFAM" id="SSF88659">
    <property type="entry name" value="Sigma3 and sigma4 domains of RNA polymerase sigma factors"/>
    <property type="match status" value="1"/>
</dbReference>
<dbReference type="Proteomes" id="UP000770889">
    <property type="component" value="Unassembled WGS sequence"/>
</dbReference>
<dbReference type="EMBL" id="JAHHGM010000004">
    <property type="protein sequence ID" value="MBT2988457.1"/>
    <property type="molecule type" value="Genomic_DNA"/>
</dbReference>
<dbReference type="InterPro" id="IPR053812">
    <property type="entry name" value="HTH_Sigma70_ECF-like"/>
</dbReference>
<reference evidence="6 7" key="1">
    <citation type="submission" date="2021-05" db="EMBL/GenBank/DDBJ databases">
        <title>Genetic and Functional Diversity in Clade A Lucinid endosymbionts from the Bahamas.</title>
        <authorList>
            <person name="Giani N.M."/>
            <person name="Engel A.S."/>
            <person name="Campbell B.J."/>
        </authorList>
    </citation>
    <scope>NUCLEOTIDE SEQUENCE [LARGE SCALE GENOMIC DNA]</scope>
    <source>
        <strain evidence="6">LUC16012Gg_MoonRockCtena</strain>
    </source>
</reference>
<dbReference type="Gene3D" id="1.10.10.10">
    <property type="entry name" value="Winged helix-like DNA-binding domain superfamily/Winged helix DNA-binding domain"/>
    <property type="match status" value="1"/>
</dbReference>